<dbReference type="InterPro" id="IPR028098">
    <property type="entry name" value="Glyco_trans_4-like_N"/>
</dbReference>
<dbReference type="EMBL" id="BLRW01000095">
    <property type="protein sequence ID" value="GFP23362.1"/>
    <property type="molecule type" value="Genomic_DNA"/>
</dbReference>
<feature type="domain" description="Glycosyltransferase subfamily 4-like N-terminal" evidence="5">
    <location>
        <begin position="16"/>
        <end position="191"/>
    </location>
</feature>
<dbReference type="PANTHER" id="PTHR46401">
    <property type="entry name" value="GLYCOSYLTRANSFERASE WBBK-RELATED"/>
    <property type="match status" value="1"/>
</dbReference>
<dbReference type="Gene3D" id="3.40.50.2000">
    <property type="entry name" value="Glycogen Phosphorylase B"/>
    <property type="match status" value="2"/>
</dbReference>
<dbReference type="PANTHER" id="PTHR46401:SF2">
    <property type="entry name" value="GLYCOSYLTRANSFERASE WBBK-RELATED"/>
    <property type="match status" value="1"/>
</dbReference>
<dbReference type="Proteomes" id="UP000588083">
    <property type="component" value="Unassembled WGS sequence"/>
</dbReference>
<dbReference type="Proteomes" id="UP000585609">
    <property type="component" value="Unassembled WGS sequence"/>
</dbReference>
<reference evidence="10 11" key="1">
    <citation type="journal article" date="2020" name="Front. Microbiol.">
        <title>Single-cell genomics of novel Actinobacteria with the Wood-Ljungdahl pathway discovered in a serpentinizing system.</title>
        <authorList>
            <person name="Merino N."/>
            <person name="Kawai M."/>
            <person name="Boyd E.S."/>
            <person name="Colman D.R."/>
            <person name="McGlynn S.E."/>
            <person name="Nealson K.H."/>
            <person name="Kurokawa K."/>
            <person name="Hongoh Y."/>
        </authorList>
    </citation>
    <scope>NUCLEOTIDE SEQUENCE [LARGE SCALE GENOMIC DNA]</scope>
    <source>
        <strain evidence="6 12">S09_30</strain>
        <strain evidence="7 13">S34</strain>
        <strain evidence="8 10">S44</strain>
        <strain evidence="9 11">S47</strain>
    </source>
</reference>
<evidence type="ECO:0000313" key="13">
    <source>
        <dbReference type="Proteomes" id="UP000588083"/>
    </source>
</evidence>
<dbReference type="Proteomes" id="UP000561271">
    <property type="component" value="Unassembled WGS sequence"/>
</dbReference>
<keyword evidence="3" id="KW-0812">Transmembrane</keyword>
<evidence type="ECO:0000313" key="6">
    <source>
        <dbReference type="EMBL" id="GFP23362.1"/>
    </source>
</evidence>
<name>A0A6V8NSN8_9ACTN</name>
<dbReference type="InterPro" id="IPR001296">
    <property type="entry name" value="Glyco_trans_1"/>
</dbReference>
<feature type="domain" description="Glycosyl transferase family 1" evidence="4">
    <location>
        <begin position="207"/>
        <end position="351"/>
    </location>
</feature>
<dbReference type="GO" id="GO:0009103">
    <property type="term" value="P:lipopolysaccharide biosynthetic process"/>
    <property type="evidence" value="ECO:0007669"/>
    <property type="project" value="TreeGrafter"/>
</dbReference>
<evidence type="ECO:0000256" key="1">
    <source>
        <dbReference type="ARBA" id="ARBA00022676"/>
    </source>
</evidence>
<evidence type="ECO:0000256" key="2">
    <source>
        <dbReference type="ARBA" id="ARBA00022679"/>
    </source>
</evidence>
<dbReference type="EMBL" id="BLSD01000063">
    <property type="protein sequence ID" value="GFP39550.1"/>
    <property type="molecule type" value="Genomic_DNA"/>
</dbReference>
<dbReference type="EMBL" id="BLSC01000005">
    <property type="protein sequence ID" value="GFP36454.1"/>
    <property type="molecule type" value="Genomic_DNA"/>
</dbReference>
<keyword evidence="13" id="KW-1185">Reference proteome</keyword>
<keyword evidence="3" id="KW-0472">Membrane</keyword>
<dbReference type="CDD" id="cd03801">
    <property type="entry name" value="GT4_PimA-like"/>
    <property type="match status" value="1"/>
</dbReference>
<dbReference type="AlphaFoldDB" id="A0A6V8NSN8"/>
<dbReference type="SUPFAM" id="SSF53756">
    <property type="entry name" value="UDP-Glycosyltransferase/glycogen phosphorylase"/>
    <property type="match status" value="1"/>
</dbReference>
<evidence type="ECO:0000256" key="3">
    <source>
        <dbReference type="SAM" id="Phobius"/>
    </source>
</evidence>
<proteinExistence type="predicted"/>
<keyword evidence="1" id="KW-0328">Glycosyltransferase</keyword>
<dbReference type="RefSeq" id="WP_176230800.1">
    <property type="nucleotide sequence ID" value="NZ_BLRZ01000040.1"/>
</dbReference>
<evidence type="ECO:0000259" key="4">
    <source>
        <dbReference type="Pfam" id="PF00534"/>
    </source>
</evidence>
<evidence type="ECO:0000313" key="11">
    <source>
        <dbReference type="Proteomes" id="UP000569018"/>
    </source>
</evidence>
<evidence type="ECO:0000313" key="9">
    <source>
        <dbReference type="EMBL" id="GFP39550.1"/>
    </source>
</evidence>
<dbReference type="Proteomes" id="UP000569018">
    <property type="component" value="Unassembled WGS sequence"/>
</dbReference>
<evidence type="ECO:0000259" key="5">
    <source>
        <dbReference type="Pfam" id="PF13439"/>
    </source>
</evidence>
<accession>A0A6V8NSN8</accession>
<evidence type="ECO:0000313" key="10">
    <source>
        <dbReference type="Proteomes" id="UP000561271"/>
    </source>
</evidence>
<feature type="transmembrane region" description="Helical" evidence="3">
    <location>
        <begin position="61"/>
        <end position="80"/>
    </location>
</feature>
<comment type="caution">
    <text evidence="6">The sequence shown here is derived from an EMBL/GenBank/DDBJ whole genome shotgun (WGS) entry which is preliminary data.</text>
</comment>
<protein>
    <submittedName>
        <fullName evidence="6">UDP-glucose:(Heptosyl)LPS alpha-1,3-glucosyltransferase</fullName>
    </submittedName>
</protein>
<evidence type="ECO:0000313" key="7">
    <source>
        <dbReference type="EMBL" id="GFP30078.1"/>
    </source>
</evidence>
<keyword evidence="3" id="KW-1133">Transmembrane helix</keyword>
<organism evidence="6 12">
    <name type="scientific">Candidatus Hakubella thermalkaliphila</name>
    <dbReference type="NCBI Taxonomy" id="2754717"/>
    <lineage>
        <taxon>Bacteria</taxon>
        <taxon>Bacillati</taxon>
        <taxon>Actinomycetota</taxon>
        <taxon>Actinomycetota incertae sedis</taxon>
        <taxon>Candidatus Hakubellales</taxon>
        <taxon>Candidatus Hakubellaceae</taxon>
        <taxon>Candidatus Hakubella</taxon>
    </lineage>
</organism>
<sequence length="388" mass="44644">MNILRIVYDFPPPWRGLSPGTYELSKAQAEQGNKVTVLCGGWPKRKSYSEENLKAIRLLSAIPKIGILLTYAPAVLFSLLRLTRTYKFDLIHGHNFSPLFYHLARKMGMKRKDPYILHMHITTAGRWQQSSPKVGFWTRLEWVLHRFSERIGCQVADKIICVSESVREEVQRFYKADPKKVLVISNGVNTKLFTPNGQKAQVEGMDEEKDIIILFVGVLRERKNLENLILALQFLEKRYKLLVVGTAQEKWYYRNILRMAREKALLDRVFFLGYIPYHELPSYYRLADVLVLPSHYEGSPKVVLEALASGVPAVVSRGYQADRYLESLVHRIEGNNPEETAQVIQEVTEKKGDVDVQVVREKYGWPKVAGQIQDVYSDVLFRSGQQEG</sequence>
<keyword evidence="2 6" id="KW-0808">Transferase</keyword>
<dbReference type="EMBL" id="BLRZ01000040">
    <property type="protein sequence ID" value="GFP30078.1"/>
    <property type="molecule type" value="Genomic_DNA"/>
</dbReference>
<evidence type="ECO:0000313" key="12">
    <source>
        <dbReference type="Proteomes" id="UP000585609"/>
    </source>
</evidence>
<evidence type="ECO:0000313" key="8">
    <source>
        <dbReference type="EMBL" id="GFP36454.1"/>
    </source>
</evidence>
<dbReference type="Pfam" id="PF00534">
    <property type="entry name" value="Glycos_transf_1"/>
    <property type="match status" value="1"/>
</dbReference>
<dbReference type="Pfam" id="PF13439">
    <property type="entry name" value="Glyco_transf_4"/>
    <property type="match status" value="1"/>
</dbReference>
<dbReference type="GO" id="GO:0016757">
    <property type="term" value="F:glycosyltransferase activity"/>
    <property type="evidence" value="ECO:0007669"/>
    <property type="project" value="UniProtKB-KW"/>
</dbReference>
<gene>
    <name evidence="6" type="ORF">HKBW3S09_00829</name>
    <name evidence="7" type="ORF">HKBW3S34_00998</name>
    <name evidence="8" type="ORF">HKBW3S44_00137</name>
    <name evidence="9" type="ORF">HKBW3S47_01248</name>
</gene>